<keyword evidence="2" id="KW-0472">Membrane</keyword>
<feature type="region of interest" description="Disordered" evidence="1">
    <location>
        <begin position="131"/>
        <end position="156"/>
    </location>
</feature>
<dbReference type="InterPro" id="IPR013715">
    <property type="entry name" value="DUF1746"/>
</dbReference>
<reference evidence="4 5" key="1">
    <citation type="journal article" date="2018" name="Mol. Biol. Evol.">
        <title>Broad Genomic Sampling Reveals a Smut Pathogenic Ancestry of the Fungal Clade Ustilaginomycotina.</title>
        <authorList>
            <person name="Kijpornyongpan T."/>
            <person name="Mondo S.J."/>
            <person name="Barry K."/>
            <person name="Sandor L."/>
            <person name="Lee J."/>
            <person name="Lipzen A."/>
            <person name="Pangilinan J."/>
            <person name="LaButti K."/>
            <person name="Hainaut M."/>
            <person name="Henrissat B."/>
            <person name="Grigoriev I.V."/>
            <person name="Spatafora J.W."/>
            <person name="Aime M.C."/>
        </authorList>
    </citation>
    <scope>NUCLEOTIDE SEQUENCE [LARGE SCALE GENOMIC DNA]</scope>
    <source>
        <strain evidence="4 5">MCA 3645</strain>
    </source>
</reference>
<gene>
    <name evidence="4" type="ORF">BCV70DRAFT_202212</name>
</gene>
<keyword evidence="2" id="KW-1133">Transmembrane helix</keyword>
<feature type="compositionally biased region" description="Polar residues" evidence="1">
    <location>
        <begin position="338"/>
        <end position="360"/>
    </location>
</feature>
<feature type="compositionally biased region" description="Basic residues" evidence="1">
    <location>
        <begin position="255"/>
        <end position="265"/>
    </location>
</feature>
<keyword evidence="5" id="KW-1185">Reference proteome</keyword>
<dbReference type="PANTHER" id="PTHR39405">
    <property type="entry name" value="DSC E3 UBIQUITIN LIGASE COMPLEX SUBUNIT 4"/>
    <property type="match status" value="1"/>
</dbReference>
<dbReference type="Pfam" id="PF08508">
    <property type="entry name" value="DUF1746"/>
    <property type="match status" value="1"/>
</dbReference>
<feature type="region of interest" description="Disordered" evidence="1">
    <location>
        <begin position="333"/>
        <end position="360"/>
    </location>
</feature>
<evidence type="ECO:0000256" key="2">
    <source>
        <dbReference type="SAM" id="Phobius"/>
    </source>
</evidence>
<dbReference type="InterPro" id="IPR038967">
    <property type="entry name" value="Dsc4-like"/>
</dbReference>
<dbReference type="OrthoDB" id="5428737at2759"/>
<feature type="compositionally biased region" description="Polar residues" evidence="1">
    <location>
        <begin position="270"/>
        <end position="280"/>
    </location>
</feature>
<evidence type="ECO:0000313" key="4">
    <source>
        <dbReference type="EMBL" id="PWY98044.1"/>
    </source>
</evidence>
<protein>
    <recommendedName>
        <fullName evidence="3">DUF1746 domain-containing protein</fullName>
    </recommendedName>
</protein>
<name>A0A317XIC9_9BASI</name>
<feature type="transmembrane region" description="Helical" evidence="2">
    <location>
        <begin position="55"/>
        <end position="80"/>
    </location>
</feature>
<feature type="compositionally biased region" description="Low complexity" evidence="1">
    <location>
        <begin position="235"/>
        <end position="250"/>
    </location>
</feature>
<evidence type="ECO:0000313" key="5">
    <source>
        <dbReference type="Proteomes" id="UP000246740"/>
    </source>
</evidence>
<sequence>MYFERRELIQSLDLLSYLLFVYIWLLDGRTLWLAIRAILQVQICNLIYINPTWSLSFSAIFLCSINALFAIVCIFGPPIGSLKQSSILLDFVGQQTQPTKLHALLVHGLICYVQLVLLVVAFEHGQDELKPDDEASSLDPLSSTKPSDAEEGQGWDARDEEASLFAPDTHPETKDPVTSLSHPIAVIRLGPVWQQIWQRGSSPSNDDSSPHADPSSNLNSTTSSSSGTHFGTHDTNTSTNANANANAVRPDTSRIRRFSRRHRPSHPTEAPSTGRTLSEQPPSPSPGPGSASVDDSWPPMWLVIARNMVGPNNRLVNLRPARTVTTLRNGWANRFGRNLSNQPQTDPHNHTPPHSDSPNA</sequence>
<dbReference type="InParanoid" id="A0A317XIC9"/>
<dbReference type="STRING" id="1882483.A0A317XIC9"/>
<dbReference type="Proteomes" id="UP000246740">
    <property type="component" value="Unassembled WGS sequence"/>
</dbReference>
<keyword evidence="2" id="KW-0812">Transmembrane</keyword>
<evidence type="ECO:0000259" key="3">
    <source>
        <dbReference type="Pfam" id="PF08508"/>
    </source>
</evidence>
<dbReference type="AlphaFoldDB" id="A0A317XIC9"/>
<feature type="transmembrane region" description="Helical" evidence="2">
    <location>
        <begin position="101"/>
        <end position="122"/>
    </location>
</feature>
<dbReference type="GO" id="GO:0044695">
    <property type="term" value="C:Dsc E3 ubiquitin ligase complex"/>
    <property type="evidence" value="ECO:0007669"/>
    <property type="project" value="InterPro"/>
</dbReference>
<dbReference type="PANTHER" id="PTHR39405:SF1">
    <property type="entry name" value="DSC E3 UBIQUITIN LIGASE COMPLEX SUBUNIT 4"/>
    <property type="match status" value="1"/>
</dbReference>
<feature type="compositionally biased region" description="Polar residues" evidence="1">
    <location>
        <begin position="198"/>
        <end position="207"/>
    </location>
</feature>
<accession>A0A317XIC9</accession>
<feature type="transmembrane region" description="Helical" evidence="2">
    <location>
        <begin position="12"/>
        <end position="35"/>
    </location>
</feature>
<proteinExistence type="predicted"/>
<dbReference type="GO" id="GO:0005783">
    <property type="term" value="C:endoplasmic reticulum"/>
    <property type="evidence" value="ECO:0007669"/>
    <property type="project" value="TreeGrafter"/>
</dbReference>
<dbReference type="GO" id="GO:0032933">
    <property type="term" value="P:SREBP signaling pathway"/>
    <property type="evidence" value="ECO:0007669"/>
    <property type="project" value="InterPro"/>
</dbReference>
<feature type="compositionally biased region" description="Low complexity" evidence="1">
    <location>
        <begin position="215"/>
        <end position="226"/>
    </location>
</feature>
<organism evidence="4 5">
    <name type="scientific">Testicularia cyperi</name>
    <dbReference type="NCBI Taxonomy" id="1882483"/>
    <lineage>
        <taxon>Eukaryota</taxon>
        <taxon>Fungi</taxon>
        <taxon>Dikarya</taxon>
        <taxon>Basidiomycota</taxon>
        <taxon>Ustilaginomycotina</taxon>
        <taxon>Ustilaginomycetes</taxon>
        <taxon>Ustilaginales</taxon>
        <taxon>Anthracoideaceae</taxon>
        <taxon>Testicularia</taxon>
    </lineage>
</organism>
<dbReference type="EMBL" id="KZ819200">
    <property type="protein sequence ID" value="PWY98044.1"/>
    <property type="molecule type" value="Genomic_DNA"/>
</dbReference>
<feature type="domain" description="DUF1746" evidence="3">
    <location>
        <begin position="11"/>
        <end position="116"/>
    </location>
</feature>
<evidence type="ECO:0000256" key="1">
    <source>
        <dbReference type="SAM" id="MobiDB-lite"/>
    </source>
</evidence>
<feature type="region of interest" description="Disordered" evidence="1">
    <location>
        <begin position="198"/>
        <end position="294"/>
    </location>
</feature>